<gene>
    <name evidence="3" type="ORF">J1C55_00610</name>
</gene>
<evidence type="ECO:0000256" key="2">
    <source>
        <dbReference type="SAM" id="SignalP"/>
    </source>
</evidence>
<dbReference type="Gene3D" id="1.25.40.10">
    <property type="entry name" value="Tetratricopeptide repeat domain"/>
    <property type="match status" value="2"/>
</dbReference>
<accession>A0ABS8EIP7</accession>
<sequence>MKTKINRVISKLLVLLVFIQFNAEAQSSALLVADSLYAHGNYTKAITAYKTYNNKKEVYHKIAKAYIAIGNYDAALEHYKLSVETNPNDALLKFDYAKLLSRAKKYEDASKIFNELILKDDTNPNYHYEAGIILEKQRDTLALQRYLTAYELDNSHQKAIFKIAKHHLQKRNFETSHSYIDTGLKTYANNLELISLKAQNYYHQEYYTIAIPWFQKLLDLGENSEFIHEKLSLCYSQNSDYVPAIKHRKLALAFNPTDSIAMYVIGKYYEILNDFENAEKFISAALELMDAPLNVEYRTLGVVLNRLEKREEAIKAFKKALKEDPSDLFAEFFIIRTKDEYYADKLAVIKLYEDFVDKHEKNPFKPFAEGRIKELKEEEFLKKD</sequence>
<dbReference type="Proteomes" id="UP000778797">
    <property type="component" value="Unassembled WGS sequence"/>
</dbReference>
<protein>
    <submittedName>
        <fullName evidence="3">Tetratricopeptide repeat protein</fullName>
    </submittedName>
</protein>
<dbReference type="EMBL" id="JAFMPT010000001">
    <property type="protein sequence ID" value="MCC1483076.1"/>
    <property type="molecule type" value="Genomic_DNA"/>
</dbReference>
<dbReference type="SMART" id="SM00028">
    <property type="entry name" value="TPR"/>
    <property type="match status" value="7"/>
</dbReference>
<dbReference type="Pfam" id="PF14559">
    <property type="entry name" value="TPR_19"/>
    <property type="match status" value="1"/>
</dbReference>
<feature type="chain" id="PRO_5045522567" evidence="2">
    <location>
        <begin position="26"/>
        <end position="384"/>
    </location>
</feature>
<reference evidence="3" key="2">
    <citation type="submission" date="2021-10" db="EMBL/GenBank/DDBJ databases">
        <title>Genome of Winogradskyella sp. E313.</title>
        <authorList>
            <person name="Zhou Y."/>
        </authorList>
    </citation>
    <scope>NUCLEOTIDE SEQUENCE</scope>
    <source>
        <strain evidence="3">E313</strain>
    </source>
</reference>
<proteinExistence type="predicted"/>
<dbReference type="InterPro" id="IPR019734">
    <property type="entry name" value="TPR_rpt"/>
</dbReference>
<keyword evidence="2" id="KW-0732">Signal</keyword>
<reference evidence="3" key="1">
    <citation type="submission" date="2021-03" db="EMBL/GenBank/DDBJ databases">
        <authorList>
            <person name="Ping X."/>
        </authorList>
    </citation>
    <scope>NUCLEOTIDE SEQUENCE</scope>
    <source>
        <strain evidence="3">E313</strain>
    </source>
</reference>
<dbReference type="Pfam" id="PF13181">
    <property type="entry name" value="TPR_8"/>
    <property type="match status" value="2"/>
</dbReference>
<dbReference type="PROSITE" id="PS50005">
    <property type="entry name" value="TPR"/>
    <property type="match status" value="2"/>
</dbReference>
<name>A0ABS8EIP7_9FLAO</name>
<evidence type="ECO:0000313" key="4">
    <source>
        <dbReference type="Proteomes" id="UP000778797"/>
    </source>
</evidence>
<keyword evidence="4" id="KW-1185">Reference proteome</keyword>
<feature type="signal peptide" evidence="2">
    <location>
        <begin position="1"/>
        <end position="25"/>
    </location>
</feature>
<evidence type="ECO:0000256" key="1">
    <source>
        <dbReference type="PROSITE-ProRule" id="PRU00339"/>
    </source>
</evidence>
<dbReference type="PROSITE" id="PS50293">
    <property type="entry name" value="TPR_REGION"/>
    <property type="match status" value="1"/>
</dbReference>
<dbReference type="InterPro" id="IPR011990">
    <property type="entry name" value="TPR-like_helical_dom_sf"/>
</dbReference>
<keyword evidence="1" id="KW-0802">TPR repeat</keyword>
<dbReference type="RefSeq" id="WP_227475492.1">
    <property type="nucleotide sequence ID" value="NZ_JAFMPT010000001.1"/>
</dbReference>
<dbReference type="PANTHER" id="PTHR12558">
    <property type="entry name" value="CELL DIVISION CYCLE 16,23,27"/>
    <property type="match status" value="1"/>
</dbReference>
<comment type="caution">
    <text evidence="3">The sequence shown here is derived from an EMBL/GenBank/DDBJ whole genome shotgun (WGS) entry which is preliminary data.</text>
</comment>
<dbReference type="PANTHER" id="PTHR12558:SF13">
    <property type="entry name" value="CELL DIVISION CYCLE PROTEIN 27 HOMOLOG"/>
    <property type="match status" value="1"/>
</dbReference>
<dbReference type="SUPFAM" id="SSF48452">
    <property type="entry name" value="TPR-like"/>
    <property type="match status" value="2"/>
</dbReference>
<organism evidence="3 4">
    <name type="scientific">Winogradskyella immobilis</name>
    <dbReference type="NCBI Taxonomy" id="2816852"/>
    <lineage>
        <taxon>Bacteria</taxon>
        <taxon>Pseudomonadati</taxon>
        <taxon>Bacteroidota</taxon>
        <taxon>Flavobacteriia</taxon>
        <taxon>Flavobacteriales</taxon>
        <taxon>Flavobacteriaceae</taxon>
        <taxon>Winogradskyella</taxon>
    </lineage>
</organism>
<feature type="repeat" description="TPR" evidence="1">
    <location>
        <begin position="294"/>
        <end position="327"/>
    </location>
</feature>
<feature type="repeat" description="TPR" evidence="1">
    <location>
        <begin position="56"/>
        <end position="89"/>
    </location>
</feature>
<evidence type="ECO:0000313" key="3">
    <source>
        <dbReference type="EMBL" id="MCC1483076.1"/>
    </source>
</evidence>